<dbReference type="PANTHER" id="PTHR44858">
    <property type="entry name" value="TETRATRICOPEPTIDE REPEAT PROTEIN 6"/>
    <property type="match status" value="1"/>
</dbReference>
<dbReference type="SUPFAM" id="SSF50494">
    <property type="entry name" value="Trypsin-like serine proteases"/>
    <property type="match status" value="1"/>
</dbReference>
<dbReference type="Gene3D" id="2.40.10.10">
    <property type="entry name" value="Trypsin-like serine proteases"/>
    <property type="match status" value="2"/>
</dbReference>
<keyword evidence="5" id="KW-1185">Reference proteome</keyword>
<name>A0A2T1F580_9CYAN</name>
<gene>
    <name evidence="4" type="ORF">C7B77_28720</name>
</gene>
<feature type="repeat" description="TPR" evidence="3">
    <location>
        <begin position="236"/>
        <end position="269"/>
    </location>
</feature>
<dbReference type="Proteomes" id="UP000238937">
    <property type="component" value="Unassembled WGS sequence"/>
</dbReference>
<proteinExistence type="predicted"/>
<protein>
    <submittedName>
        <fullName evidence="4">Serine protease</fullName>
    </submittedName>
</protein>
<keyword evidence="4" id="KW-0378">Hydrolase</keyword>
<accession>A0A2T1F580</accession>
<organism evidence="4 5">
    <name type="scientific">Chamaesiphon polymorphus CCALA 037</name>
    <dbReference type="NCBI Taxonomy" id="2107692"/>
    <lineage>
        <taxon>Bacteria</taxon>
        <taxon>Bacillati</taxon>
        <taxon>Cyanobacteriota</taxon>
        <taxon>Cyanophyceae</taxon>
        <taxon>Gomontiellales</taxon>
        <taxon>Chamaesiphonaceae</taxon>
        <taxon>Chamaesiphon</taxon>
    </lineage>
</organism>
<evidence type="ECO:0000313" key="4">
    <source>
        <dbReference type="EMBL" id="PSB40163.1"/>
    </source>
</evidence>
<dbReference type="InterPro" id="IPR011990">
    <property type="entry name" value="TPR-like_helical_dom_sf"/>
</dbReference>
<sequence length="321" mass="34223">MVIPIVRVVSIAATAPEIAATAKAVTVKISEPGSQGSGVILQRQGDVYTVLTAAHVLKNKSATYTISTSDGNQYPIVSQSIRAATTDIDLAVVKFRTTGNYPTAKLGNSNLLTEGMDLYVAGYPLATAAINKSVFVFREGTVSANSTQTLEKGYSLIYSNDTLPGMSGGAVLNQNGEVVAIHGRGDRERNPSGEFGRKTGFNLGIPINRFASIATNLGVNLQQKIATITPDRSLKADDYFALANQKYDKGNYRGALADYDRAIALKPDYAKAYRARSTVKSSKLNDSRGALADLDRAIQLAPTDGIAYSQRGFIKSDALND</sequence>
<comment type="caution">
    <text evidence="4">The sequence shown here is derived from an EMBL/GenBank/DDBJ whole genome shotgun (WGS) entry which is preliminary data.</text>
</comment>
<dbReference type="GO" id="GO:0008233">
    <property type="term" value="F:peptidase activity"/>
    <property type="evidence" value="ECO:0007669"/>
    <property type="project" value="UniProtKB-KW"/>
</dbReference>
<evidence type="ECO:0000256" key="2">
    <source>
        <dbReference type="ARBA" id="ARBA00022803"/>
    </source>
</evidence>
<keyword evidence="4" id="KW-0645">Protease</keyword>
<keyword evidence="1" id="KW-0677">Repeat</keyword>
<dbReference type="Pfam" id="PF13365">
    <property type="entry name" value="Trypsin_2"/>
    <property type="match status" value="1"/>
</dbReference>
<dbReference type="GO" id="GO:0006508">
    <property type="term" value="P:proteolysis"/>
    <property type="evidence" value="ECO:0007669"/>
    <property type="project" value="UniProtKB-KW"/>
</dbReference>
<dbReference type="PROSITE" id="PS50005">
    <property type="entry name" value="TPR"/>
    <property type="match status" value="1"/>
</dbReference>
<dbReference type="GO" id="GO:0009279">
    <property type="term" value="C:cell outer membrane"/>
    <property type="evidence" value="ECO:0007669"/>
    <property type="project" value="TreeGrafter"/>
</dbReference>
<dbReference type="SUPFAM" id="SSF48452">
    <property type="entry name" value="TPR-like"/>
    <property type="match status" value="1"/>
</dbReference>
<evidence type="ECO:0000313" key="5">
    <source>
        <dbReference type="Proteomes" id="UP000238937"/>
    </source>
</evidence>
<dbReference type="SMART" id="SM00028">
    <property type="entry name" value="TPR"/>
    <property type="match status" value="2"/>
</dbReference>
<dbReference type="PANTHER" id="PTHR44858:SF1">
    <property type="entry name" value="UDP-N-ACETYLGLUCOSAMINE--PEPTIDE N-ACETYLGLUCOSAMINYLTRANSFERASE SPINDLY-RELATED"/>
    <property type="match status" value="1"/>
</dbReference>
<evidence type="ECO:0000256" key="3">
    <source>
        <dbReference type="PROSITE-ProRule" id="PRU00339"/>
    </source>
</evidence>
<dbReference type="InterPro" id="IPR009003">
    <property type="entry name" value="Peptidase_S1_PA"/>
</dbReference>
<dbReference type="Pfam" id="PF13414">
    <property type="entry name" value="TPR_11"/>
    <property type="match status" value="1"/>
</dbReference>
<dbReference type="InterPro" id="IPR043504">
    <property type="entry name" value="Peptidase_S1_PA_chymotrypsin"/>
</dbReference>
<dbReference type="GO" id="GO:0046813">
    <property type="term" value="P:receptor-mediated virion attachment to host cell"/>
    <property type="evidence" value="ECO:0007669"/>
    <property type="project" value="TreeGrafter"/>
</dbReference>
<evidence type="ECO:0000256" key="1">
    <source>
        <dbReference type="ARBA" id="ARBA00022737"/>
    </source>
</evidence>
<dbReference type="InterPro" id="IPR019734">
    <property type="entry name" value="TPR_rpt"/>
</dbReference>
<reference evidence="4 5" key="1">
    <citation type="submission" date="2018-03" db="EMBL/GenBank/DDBJ databases">
        <title>The ancient ancestry and fast evolution of plastids.</title>
        <authorList>
            <person name="Moore K.R."/>
            <person name="Magnabosco C."/>
            <person name="Momper L."/>
            <person name="Gold D.A."/>
            <person name="Bosak T."/>
            <person name="Fournier G.P."/>
        </authorList>
    </citation>
    <scope>NUCLEOTIDE SEQUENCE [LARGE SCALE GENOMIC DNA]</scope>
    <source>
        <strain evidence="4 5">CCALA 037</strain>
    </source>
</reference>
<dbReference type="EMBL" id="PVWO01000729">
    <property type="protein sequence ID" value="PSB40163.1"/>
    <property type="molecule type" value="Genomic_DNA"/>
</dbReference>
<dbReference type="OrthoDB" id="540251at2"/>
<dbReference type="AlphaFoldDB" id="A0A2T1F580"/>
<keyword evidence="2 3" id="KW-0802">TPR repeat</keyword>
<dbReference type="Gene3D" id="1.25.40.10">
    <property type="entry name" value="Tetratricopeptide repeat domain"/>
    <property type="match status" value="1"/>
</dbReference>
<dbReference type="InterPro" id="IPR050498">
    <property type="entry name" value="Ycf3"/>
</dbReference>
<feature type="non-terminal residue" evidence="4">
    <location>
        <position position="321"/>
    </location>
</feature>